<organism evidence="1 2">
    <name type="scientific">Aulographum hederae CBS 113979</name>
    <dbReference type="NCBI Taxonomy" id="1176131"/>
    <lineage>
        <taxon>Eukaryota</taxon>
        <taxon>Fungi</taxon>
        <taxon>Dikarya</taxon>
        <taxon>Ascomycota</taxon>
        <taxon>Pezizomycotina</taxon>
        <taxon>Dothideomycetes</taxon>
        <taxon>Pleosporomycetidae</taxon>
        <taxon>Aulographales</taxon>
        <taxon>Aulographaceae</taxon>
    </lineage>
</organism>
<dbReference type="OrthoDB" id="4142625at2759"/>
<dbReference type="EMBL" id="ML977164">
    <property type="protein sequence ID" value="KAF1985006.1"/>
    <property type="molecule type" value="Genomic_DNA"/>
</dbReference>
<dbReference type="Proteomes" id="UP000800041">
    <property type="component" value="Unassembled WGS sequence"/>
</dbReference>
<sequence length="336" mass="37084">MRYGPYSVIGMDKQSLMGEAGALWNYPDLAVPKPDEEFSIFALNAGLEYPDGANANIDTGMWLHHMVHFTVGPSRSDVTCLQSPRSMPHYNVGATPQNSERSFSSGNERTRLDFTKAMGNGTSMAGYHIMAQDKFAMIVDLMNMNMEEKSVYLTMTYDYVMGFPSTWENVKPVWFDADQCGTSEVDAPQQDGHFVVPTEPYVANFDGEVMLMAGHLHDGGYKSVIKVDDKDICTSTAKYAESKEFVSPEGGMDMSGMKGAMKLAKNHISSMTVCNKPGFPSGLGQFKTGQTWLLDGHYNYTQYPGDLNEDNSQAHIMSIAIMYVKVPRDGAKVVGL</sequence>
<reference evidence="1" key="1">
    <citation type="journal article" date="2020" name="Stud. Mycol.">
        <title>101 Dothideomycetes genomes: a test case for predicting lifestyles and emergence of pathogens.</title>
        <authorList>
            <person name="Haridas S."/>
            <person name="Albert R."/>
            <person name="Binder M."/>
            <person name="Bloem J."/>
            <person name="Labutti K."/>
            <person name="Salamov A."/>
            <person name="Andreopoulos B."/>
            <person name="Baker S."/>
            <person name="Barry K."/>
            <person name="Bills G."/>
            <person name="Bluhm B."/>
            <person name="Cannon C."/>
            <person name="Castanera R."/>
            <person name="Culley D."/>
            <person name="Daum C."/>
            <person name="Ezra D."/>
            <person name="Gonzalez J."/>
            <person name="Henrissat B."/>
            <person name="Kuo A."/>
            <person name="Liang C."/>
            <person name="Lipzen A."/>
            <person name="Lutzoni F."/>
            <person name="Magnuson J."/>
            <person name="Mondo S."/>
            <person name="Nolan M."/>
            <person name="Ohm R."/>
            <person name="Pangilinan J."/>
            <person name="Park H.-J."/>
            <person name="Ramirez L."/>
            <person name="Alfaro M."/>
            <person name="Sun H."/>
            <person name="Tritt A."/>
            <person name="Yoshinaga Y."/>
            <person name="Zwiers L.-H."/>
            <person name="Turgeon B."/>
            <person name="Goodwin S."/>
            <person name="Spatafora J."/>
            <person name="Crous P."/>
            <person name="Grigoriev I."/>
        </authorList>
    </citation>
    <scope>NUCLEOTIDE SEQUENCE</scope>
    <source>
        <strain evidence="1">CBS 113979</strain>
    </source>
</reference>
<evidence type="ECO:0000313" key="1">
    <source>
        <dbReference type="EMBL" id="KAF1985006.1"/>
    </source>
</evidence>
<dbReference type="AlphaFoldDB" id="A0A6G1GVM8"/>
<name>A0A6G1GVM8_9PEZI</name>
<gene>
    <name evidence="1" type="ORF">K402DRAFT_116356</name>
</gene>
<protein>
    <submittedName>
        <fullName evidence="1">Uncharacterized protein</fullName>
    </submittedName>
</protein>
<keyword evidence="2" id="KW-1185">Reference proteome</keyword>
<accession>A0A6G1GVM8</accession>
<evidence type="ECO:0000313" key="2">
    <source>
        <dbReference type="Proteomes" id="UP000800041"/>
    </source>
</evidence>
<proteinExistence type="predicted"/>